<evidence type="ECO:0000256" key="1">
    <source>
        <dbReference type="SAM" id="MobiDB-lite"/>
    </source>
</evidence>
<dbReference type="RefSeq" id="WP_068755350.1">
    <property type="nucleotide sequence ID" value="NZ_KQ950181.1"/>
</dbReference>
<dbReference type="PATRIC" id="fig|665004.4.peg.1861"/>
<dbReference type="Proteomes" id="UP000074382">
    <property type="component" value="Unassembled WGS sequence"/>
</dbReference>
<dbReference type="EMBL" id="LGEM01000007">
    <property type="protein sequence ID" value="KUP98498.1"/>
    <property type="molecule type" value="Genomic_DNA"/>
</dbReference>
<accession>A0A147KMN5</accession>
<evidence type="ECO:0000313" key="2">
    <source>
        <dbReference type="EMBL" id="KUP98498.1"/>
    </source>
</evidence>
<organism evidence="2 3">
    <name type="scientific">Thermobifida cellulosilytica TB100</name>
    <dbReference type="NCBI Taxonomy" id="665004"/>
    <lineage>
        <taxon>Bacteria</taxon>
        <taxon>Bacillati</taxon>
        <taxon>Actinomycetota</taxon>
        <taxon>Actinomycetes</taxon>
        <taxon>Streptosporangiales</taxon>
        <taxon>Nocardiopsidaceae</taxon>
        <taxon>Thermobifida</taxon>
    </lineage>
</organism>
<proteinExistence type="predicted"/>
<protein>
    <submittedName>
        <fullName evidence="2">Uncharacterized protein</fullName>
    </submittedName>
</protein>
<comment type="caution">
    <text evidence="2">The sequence shown here is derived from an EMBL/GenBank/DDBJ whole genome shotgun (WGS) entry which is preliminary data.</text>
</comment>
<sequence length="228" mass="23259">MIEGVETLHGQRARQWFWRLRGALYAALLCTDGPVPDARWAAVRSFAGPAPRRSALGPLVVAGHGLGRAVLEALPAEPLLLDRAPHADGAWFDRAADAAQPWAATVREHADRLAAASVAGAGPRVDLVDLTVRTAAAVIAEGAGLSAAQCDLLVRLAPAAAAAVDALCCPPRSADRRAAEGGTPALRPPPSVHAARAAVTGRITRAPAVLPPGRPAGCAAQPNAQAGP</sequence>
<gene>
    <name evidence="2" type="ORF">AC529_01150</name>
</gene>
<dbReference type="AlphaFoldDB" id="A0A147KMN5"/>
<name>A0A147KMN5_THECS</name>
<reference evidence="3" key="1">
    <citation type="journal article" date="2017" name="Acta Aliment.">
        <title>Plant polysaccharide degrading enzyme system of Thermpbifida cellulosilytica TB100 revealed by de novo genome project data.</title>
        <authorList>
            <person name="Toth A."/>
            <person name="Baka E."/>
            <person name="Luzics S."/>
            <person name="Bata-Vidacs I."/>
            <person name="Nagy I."/>
            <person name="Balint B."/>
            <person name="Herceg R."/>
            <person name="Olasz F."/>
            <person name="Wilk T."/>
            <person name="Nagy T."/>
            <person name="Kriszt B."/>
            <person name="Nagy I."/>
            <person name="Kukolya J."/>
        </authorList>
    </citation>
    <scope>NUCLEOTIDE SEQUENCE [LARGE SCALE GENOMIC DNA]</scope>
    <source>
        <strain evidence="3">TB100</strain>
    </source>
</reference>
<evidence type="ECO:0000313" key="3">
    <source>
        <dbReference type="Proteomes" id="UP000074382"/>
    </source>
</evidence>
<feature type="region of interest" description="Disordered" evidence="1">
    <location>
        <begin position="174"/>
        <end position="228"/>
    </location>
</feature>
<keyword evidence="3" id="KW-1185">Reference proteome</keyword>